<evidence type="ECO:0000313" key="17">
    <source>
        <dbReference type="Proteomes" id="UP000663872"/>
    </source>
</evidence>
<dbReference type="Pfam" id="PF00057">
    <property type="entry name" value="Ldl_recept_a"/>
    <property type="match status" value="3"/>
</dbReference>
<feature type="disulfide bond" evidence="9">
    <location>
        <begin position="666"/>
        <end position="678"/>
    </location>
</feature>
<dbReference type="Pfam" id="PF00053">
    <property type="entry name" value="EGF_laminin"/>
    <property type="match status" value="3"/>
</dbReference>
<evidence type="ECO:0000259" key="13">
    <source>
        <dbReference type="PROSITE" id="PS50027"/>
    </source>
</evidence>
<feature type="region of interest" description="Disordered" evidence="11">
    <location>
        <begin position="2812"/>
        <end position="2837"/>
    </location>
</feature>
<dbReference type="PRINTS" id="PR00261">
    <property type="entry name" value="LDLRECEPTOR"/>
</dbReference>
<accession>A0A818GKF7</accession>
<dbReference type="InterPro" id="IPR023415">
    <property type="entry name" value="LDLR_class-A_CS"/>
</dbReference>
<feature type="domain" description="Ig-like" evidence="14">
    <location>
        <begin position="2607"/>
        <end position="2707"/>
    </location>
</feature>
<evidence type="ECO:0000256" key="9">
    <source>
        <dbReference type="PROSITE-ProRule" id="PRU00124"/>
    </source>
</evidence>
<gene>
    <name evidence="16" type="ORF">GRG538_LOCUS17000</name>
</gene>
<reference evidence="16" key="1">
    <citation type="submission" date="2021-02" db="EMBL/GenBank/DDBJ databases">
        <authorList>
            <person name="Nowell W R."/>
        </authorList>
    </citation>
    <scope>NUCLEOTIDE SEQUENCE</scope>
</reference>
<feature type="chain" id="PRO_5032506370" description="Basement membrane-specific heparan sulfate proteoglycan core protein" evidence="12">
    <location>
        <begin position="26"/>
        <end position="2837"/>
    </location>
</feature>
<feature type="domain" description="Ig-like" evidence="14">
    <location>
        <begin position="1530"/>
        <end position="1616"/>
    </location>
</feature>
<keyword evidence="8" id="KW-0393">Immunoglobulin domain</keyword>
<feature type="compositionally biased region" description="Acidic residues" evidence="11">
    <location>
        <begin position="382"/>
        <end position="401"/>
    </location>
</feature>
<dbReference type="Gene3D" id="2.60.40.10">
    <property type="entry name" value="Immunoglobulins"/>
    <property type="match status" value="10"/>
</dbReference>
<evidence type="ECO:0000259" key="15">
    <source>
        <dbReference type="PROSITE" id="PS51115"/>
    </source>
</evidence>
<dbReference type="InterPro" id="IPR002049">
    <property type="entry name" value="LE_dom"/>
</dbReference>
<comment type="subcellular location">
    <subcellularLocation>
        <location evidence="1">Membrane</location>
        <topology evidence="1">Single-pass type I membrane protein</topology>
    </subcellularLocation>
</comment>
<evidence type="ECO:0000313" key="16">
    <source>
        <dbReference type="EMBL" id="CAF3491173.1"/>
    </source>
</evidence>
<feature type="compositionally biased region" description="Polar residues" evidence="11">
    <location>
        <begin position="162"/>
        <end position="174"/>
    </location>
</feature>
<evidence type="ECO:0000256" key="6">
    <source>
        <dbReference type="ARBA" id="ARBA00023180"/>
    </source>
</evidence>
<evidence type="ECO:0000256" key="4">
    <source>
        <dbReference type="ARBA" id="ARBA00023136"/>
    </source>
</evidence>
<dbReference type="SMART" id="SM00192">
    <property type="entry name" value="LDLa"/>
    <property type="match status" value="3"/>
</dbReference>
<keyword evidence="3" id="KW-0677">Repeat</keyword>
<dbReference type="InterPro" id="IPR002172">
    <property type="entry name" value="LDrepeatLR_classA_rpt"/>
</dbReference>
<keyword evidence="5 10" id="KW-1015">Disulfide bond</keyword>
<feature type="compositionally biased region" description="Low complexity" evidence="11">
    <location>
        <begin position="361"/>
        <end position="380"/>
    </location>
</feature>
<comment type="caution">
    <text evidence="10">Lacks conserved residue(s) required for the propagation of feature annotation.</text>
</comment>
<evidence type="ECO:0000256" key="8">
    <source>
        <dbReference type="ARBA" id="ARBA00023319"/>
    </source>
</evidence>
<feature type="domain" description="Ig-like" evidence="14">
    <location>
        <begin position="2048"/>
        <end position="2133"/>
    </location>
</feature>
<dbReference type="InterPro" id="IPR036055">
    <property type="entry name" value="LDL_receptor-like_sf"/>
</dbReference>
<evidence type="ECO:0000256" key="12">
    <source>
        <dbReference type="SAM" id="SignalP"/>
    </source>
</evidence>
<evidence type="ECO:0000256" key="10">
    <source>
        <dbReference type="PROSITE-ProRule" id="PRU00460"/>
    </source>
</evidence>
<dbReference type="SMART" id="SM00408">
    <property type="entry name" value="IGc2"/>
    <property type="match status" value="14"/>
</dbReference>
<dbReference type="SMART" id="SM00281">
    <property type="entry name" value="LamB"/>
    <property type="match status" value="1"/>
</dbReference>
<dbReference type="Gene3D" id="4.10.400.10">
    <property type="entry name" value="Low-density Lipoprotein Receptor"/>
    <property type="match status" value="3"/>
</dbReference>
<dbReference type="PROSITE" id="PS01248">
    <property type="entry name" value="EGF_LAM_1"/>
    <property type="match status" value="2"/>
</dbReference>
<dbReference type="CDD" id="cd00112">
    <property type="entry name" value="LDLa"/>
    <property type="match status" value="2"/>
</dbReference>
<keyword evidence="7 10" id="KW-0424">Laminin EGF-like domain</keyword>
<dbReference type="PROSITE" id="PS51115">
    <property type="entry name" value="LAMININ_IVA"/>
    <property type="match status" value="1"/>
</dbReference>
<dbReference type="InterPro" id="IPR013783">
    <property type="entry name" value="Ig-like_fold"/>
</dbReference>
<dbReference type="InterPro" id="IPR013098">
    <property type="entry name" value="Ig_I-set"/>
</dbReference>
<dbReference type="Pfam" id="PF00052">
    <property type="entry name" value="Laminin_B"/>
    <property type="match status" value="1"/>
</dbReference>
<dbReference type="EMBL" id="CAJNYT010002753">
    <property type="protein sequence ID" value="CAF3491173.1"/>
    <property type="molecule type" value="Genomic_DNA"/>
</dbReference>
<dbReference type="Gene3D" id="2.10.25.10">
    <property type="entry name" value="Laminin"/>
    <property type="match status" value="2"/>
</dbReference>
<dbReference type="InterPro" id="IPR000034">
    <property type="entry name" value="Laminin_IV"/>
</dbReference>
<feature type="region of interest" description="Disordered" evidence="11">
    <location>
        <begin position="331"/>
        <end position="429"/>
    </location>
</feature>
<feature type="compositionally biased region" description="Low complexity" evidence="11">
    <location>
        <begin position="175"/>
        <end position="238"/>
    </location>
</feature>
<evidence type="ECO:0000256" key="3">
    <source>
        <dbReference type="ARBA" id="ARBA00022737"/>
    </source>
</evidence>
<feature type="disulfide bond" evidence="9">
    <location>
        <begin position="785"/>
        <end position="800"/>
    </location>
</feature>
<feature type="domain" description="Ig-like" evidence="14">
    <location>
        <begin position="2341"/>
        <end position="2418"/>
    </location>
</feature>
<dbReference type="InterPro" id="IPR051275">
    <property type="entry name" value="Cell_adhesion_signaling"/>
</dbReference>
<dbReference type="Gene3D" id="2.170.300.10">
    <property type="entry name" value="Tie2 ligand-binding domain superfamily"/>
    <property type="match status" value="1"/>
</dbReference>
<feature type="region of interest" description="Disordered" evidence="11">
    <location>
        <begin position="143"/>
        <end position="254"/>
    </location>
</feature>
<dbReference type="Pfam" id="PF13927">
    <property type="entry name" value="Ig_3"/>
    <property type="match status" value="3"/>
</dbReference>
<dbReference type="GO" id="GO:0005911">
    <property type="term" value="C:cell-cell junction"/>
    <property type="evidence" value="ECO:0007669"/>
    <property type="project" value="TreeGrafter"/>
</dbReference>
<feature type="domain" description="Ig-like" evidence="14">
    <location>
        <begin position="2139"/>
        <end position="2226"/>
    </location>
</feature>
<evidence type="ECO:0000256" key="7">
    <source>
        <dbReference type="ARBA" id="ARBA00023292"/>
    </source>
</evidence>
<feature type="compositionally biased region" description="Acidic residues" evidence="11">
    <location>
        <begin position="2820"/>
        <end position="2837"/>
    </location>
</feature>
<dbReference type="GO" id="GO:0050839">
    <property type="term" value="F:cell adhesion molecule binding"/>
    <property type="evidence" value="ECO:0007669"/>
    <property type="project" value="TreeGrafter"/>
</dbReference>
<dbReference type="InterPro" id="IPR056863">
    <property type="entry name" value="LMN_ATRN_NET-like_EGF"/>
</dbReference>
<dbReference type="GO" id="GO:0005604">
    <property type="term" value="C:basement membrane"/>
    <property type="evidence" value="ECO:0007669"/>
    <property type="project" value="UniProtKB-ARBA"/>
</dbReference>
<dbReference type="PROSITE" id="PS01209">
    <property type="entry name" value="LDLRA_1"/>
    <property type="match status" value="1"/>
</dbReference>
<dbReference type="InterPro" id="IPR036179">
    <property type="entry name" value="Ig-like_dom_sf"/>
</dbReference>
<proteinExistence type="predicted"/>
<keyword evidence="4" id="KW-0472">Membrane</keyword>
<keyword evidence="6" id="KW-0325">Glycoprotein</keyword>
<evidence type="ECO:0000256" key="1">
    <source>
        <dbReference type="ARBA" id="ARBA00004479"/>
    </source>
</evidence>
<feature type="compositionally biased region" description="Polar residues" evidence="11">
    <location>
        <begin position="45"/>
        <end position="59"/>
    </location>
</feature>
<protein>
    <recommendedName>
        <fullName evidence="18">Basement membrane-specific heparan sulfate proteoglycan core protein</fullName>
    </recommendedName>
</protein>
<dbReference type="FunFam" id="2.10.25.10:FF:000188">
    <property type="entry name" value="Laminin subunit gamma 2"/>
    <property type="match status" value="1"/>
</dbReference>
<dbReference type="Pfam" id="PF07679">
    <property type="entry name" value="I-set"/>
    <property type="match status" value="1"/>
</dbReference>
<feature type="disulfide bond" evidence="10">
    <location>
        <begin position="938"/>
        <end position="947"/>
    </location>
</feature>
<dbReference type="SUPFAM" id="SSF57424">
    <property type="entry name" value="LDL receptor-like module"/>
    <property type="match status" value="3"/>
</dbReference>
<dbReference type="SMART" id="SM00180">
    <property type="entry name" value="EGF_Lam"/>
    <property type="match status" value="3"/>
</dbReference>
<evidence type="ECO:0000256" key="11">
    <source>
        <dbReference type="SAM" id="MobiDB-lite"/>
    </source>
</evidence>
<feature type="compositionally biased region" description="Polar residues" evidence="11">
    <location>
        <begin position="240"/>
        <end position="254"/>
    </location>
</feature>
<dbReference type="Proteomes" id="UP000663872">
    <property type="component" value="Unassembled WGS sequence"/>
</dbReference>
<name>A0A818GKF7_9BILA</name>
<feature type="domain" description="Laminin IV type A" evidence="15">
    <location>
        <begin position="1042"/>
        <end position="1225"/>
    </location>
</feature>
<dbReference type="SUPFAM" id="SSF57196">
    <property type="entry name" value="EGF/Laminin"/>
    <property type="match status" value="1"/>
</dbReference>
<feature type="compositionally biased region" description="Acidic residues" evidence="11">
    <location>
        <begin position="342"/>
        <end position="358"/>
    </location>
</feature>
<feature type="domain" description="Ig-like" evidence="14">
    <location>
        <begin position="542"/>
        <end position="635"/>
    </location>
</feature>
<feature type="domain" description="Ig-like" evidence="14">
    <location>
        <begin position="803"/>
        <end position="892"/>
    </location>
</feature>
<feature type="domain" description="Laminin EGF-like" evidence="13">
    <location>
        <begin position="920"/>
        <end position="968"/>
    </location>
</feature>
<feature type="region of interest" description="Disordered" evidence="11">
    <location>
        <begin position="27"/>
        <end position="59"/>
    </location>
</feature>
<feature type="domain" description="Ig-like" evidence="14">
    <location>
        <begin position="1846"/>
        <end position="1923"/>
    </location>
</feature>
<dbReference type="GO" id="GO:0005886">
    <property type="term" value="C:plasma membrane"/>
    <property type="evidence" value="ECO:0007669"/>
    <property type="project" value="TreeGrafter"/>
</dbReference>
<dbReference type="Pfam" id="PF24973">
    <property type="entry name" value="EGF_LMN_ATRN"/>
    <property type="match status" value="1"/>
</dbReference>
<dbReference type="CDD" id="cd00096">
    <property type="entry name" value="Ig"/>
    <property type="match status" value="2"/>
</dbReference>
<dbReference type="InterPro" id="IPR003598">
    <property type="entry name" value="Ig_sub2"/>
</dbReference>
<dbReference type="SUPFAM" id="SSF48726">
    <property type="entry name" value="Immunoglobulin"/>
    <property type="match status" value="12"/>
</dbReference>
<keyword evidence="2 12" id="KW-0732">Signal</keyword>
<dbReference type="GO" id="GO:0098609">
    <property type="term" value="P:cell-cell adhesion"/>
    <property type="evidence" value="ECO:0007669"/>
    <property type="project" value="TreeGrafter"/>
</dbReference>
<comment type="caution">
    <text evidence="16">The sequence shown here is derived from an EMBL/GenBank/DDBJ whole genome shotgun (WGS) entry which is preliminary data.</text>
</comment>
<evidence type="ECO:0008006" key="18">
    <source>
        <dbReference type="Google" id="ProtNLM"/>
    </source>
</evidence>
<feature type="compositionally biased region" description="Basic and acidic residues" evidence="11">
    <location>
        <begin position="27"/>
        <end position="37"/>
    </location>
</feature>
<feature type="domain" description="Ig-like" evidence="14">
    <location>
        <begin position="2450"/>
        <end position="2515"/>
    </location>
</feature>
<feature type="disulfide bond" evidence="9">
    <location>
        <begin position="673"/>
        <end position="691"/>
    </location>
</feature>
<evidence type="ECO:0000256" key="5">
    <source>
        <dbReference type="ARBA" id="ARBA00023157"/>
    </source>
</evidence>
<dbReference type="SMART" id="SM00409">
    <property type="entry name" value="IG"/>
    <property type="match status" value="14"/>
</dbReference>
<dbReference type="PANTHER" id="PTHR11640:SF164">
    <property type="entry name" value="MAM DOMAIN-CONTAINING GLYCOSYLPHOSPHATIDYLINOSITOL ANCHOR PROTEIN 1"/>
    <property type="match status" value="1"/>
</dbReference>
<dbReference type="CDD" id="cd00055">
    <property type="entry name" value="EGF_Lam"/>
    <property type="match status" value="4"/>
</dbReference>
<dbReference type="InterPro" id="IPR007110">
    <property type="entry name" value="Ig-like_dom"/>
</dbReference>
<dbReference type="InterPro" id="IPR003599">
    <property type="entry name" value="Ig_sub"/>
</dbReference>
<feature type="domain" description="Ig-like" evidence="14">
    <location>
        <begin position="1632"/>
        <end position="1716"/>
    </location>
</feature>
<organism evidence="16 17">
    <name type="scientific">Rotaria socialis</name>
    <dbReference type="NCBI Taxonomy" id="392032"/>
    <lineage>
        <taxon>Eukaryota</taxon>
        <taxon>Metazoa</taxon>
        <taxon>Spiralia</taxon>
        <taxon>Gnathifera</taxon>
        <taxon>Rotifera</taxon>
        <taxon>Eurotatoria</taxon>
        <taxon>Bdelloidea</taxon>
        <taxon>Philodinida</taxon>
        <taxon>Philodinidae</taxon>
        <taxon>Rotaria</taxon>
    </lineage>
</organism>
<dbReference type="PROSITE" id="PS50027">
    <property type="entry name" value="EGF_LAM_2"/>
    <property type="match status" value="1"/>
</dbReference>
<feature type="signal peptide" evidence="12">
    <location>
        <begin position="1"/>
        <end position="25"/>
    </location>
</feature>
<sequence length="2837" mass="313753">MNAKLLTGLLLCFLACVSISQSASARHDSRLRYRRQDDETDQPTDENAATAQSDTGVTEVATTKSENDTTVALLSETTAAVKGGDDLTTASVDATETGEPTGATAVAEDSTAGAATVEAVTEANEVGATTGVAALDVSTVADDATGEPTSSKPGNGHHSENADATSDVTITGDQTTSAGGVTGAGTTADSASTEAATAAGDATTDSASTEAATAAGDATADSASTEAAAVDTNATASAGSGESTEVPSVTSHDTLITTGGTDHIILIWNEMVCARQSPEMNRPLFLLAYFALIECVCFSFLHEIIQYLISMFIYISGGDYVDAMYDDRDGENTHTQKTTVVPEDDNNNEEDDAVDDEDVKTPTTTIEATTTAVNKTPKPASDADDSSDDVEYYDEPDEEEGDKNGDVSPIPNQTNVTNPPPVQPESGDRVELRVVVNPEVLQVQYGRTVELSCTVYGGDSSTSIYWIQDEPERRYALTEPVTDNDKQVTASQITLKARITLDDASKIGKYTCMAQDGSGNSGSAVVTMEQGGHDSHPPPEYPDVVPPPSGGQGHLRIVAPDMTDGDYVEIQCEGASADDEGRIQWYFNNRVLNDEQPLYPRGKTLHIRPISQSYLGNYRCSIPNSNYIDANSVLTFGGSAPIPVAPVQPVVPVEPVEPIQPSYGGCDINEAHCRNGRCIPRSYLCDGKNDCGDNSDETCGPPDGSGSDVCQPNEIHCSNPSRGRKCVQKFWMCDGDRDCDDGSDEEPHCCELLPRQRVCKTSEFQCHANNGTHGNPVCIPRSFQCDGYNDCPDRSDELGCVKPTIVAPPQRRIEVNAGETLTIQCTARGSPAPYINWRLNWGHICGDGSDNGRCTMAQTLDSGDPTLVTGTLTVRNVNRNDGGAYSCEALNNQGFIFAIPDAIVNVIIDQVPRPPPPPTCNCNGHSSYCSADGRCENCQHNTAGSYCEYCATGYEGDARGGTPYDCQPIHVPSQRCDPSGTHMERAGRCMCKYNVEGDRCDQCKRNHFYLNPTTPNGCLACFCSGVSSDCRSSDWRRQALPLALNDWNAVPKNFATDTYEARNSIQQRNGGREIALDQSSLGRPNDEVLYWKAPKEVLGDIVTLYDGTIDIHFTNDGDSNQAQSNDEFIWLRGNNIDLVHKLPKTQKFEANQDSTYSVPCNERTFTRKDGTYIDRENILMALSDLDTFLVKINPIGGQRNAVLRGVTLNVAAVNGNADTAFTVESCSCPANYTGTSCEKCADGYGRPHPLVGIYLGQCWSCRALCHERSDQCDRDSGKCSNCQDNSEGDRCERCRAGYVLDARTNKCVRDDGYQQYPEPPAPETGSRGAYYLDQRPYDIGGTTPFNIILDGSRSEQRVPLQVLNVQPQSIVWGRTDGTPLPFNVVQEGNDLVFRNPAEEQAGNYICSITHSDGYVERIAIYLEYRPAQHTHVSQPVLSPASPLSINEGASQLIHPPADYHQAIWTRADGQPFSSGISQHGNALNIAGARPEHSGIYYCELYGVDGNPVKVPYEIQVQASPRPHPVGGAPPRITIRPQKINLKEGQRMIVQYAVASNDPIEVVWHKLTDQGYQQIPSLFSVEKDRLVLHRATLDSAGTYEVIVRNSNGEDRQTLEIKVEPRRNRQRGQQAAAPQVTFSQDNYEVAHGQDLEIVPNIYGATGAKIVWSKDGSTNLPDGVSARTDGTLHIQGRSSDVGGRYTVDISNANGQTSRTIEIQWKETHNHQEQNANQYRRVQWNVHQLTLNEGRRLEAICRTDIESIKLRLDVTRFNAQQREHAPLGLSFLNGYLSLSAVTKQDNGLEFLCSSENSYDILTLNVRSPNDDHDTSRSYISVRLQSNDEQNHQVGRDIHLQCAVQGSAEHPYEYTFTKDGRPLENNIEIHPNGLIIIRNAQTSDSGRYRCEVAFPQAPQLGTQESSYDIQISDGSAGGHEQNYQHGAEHAQQASFVEVNADPTEVTVGRGEQATIACRVKGAEEFKVTWGKYAHDTSLPTFARQEGNNVIIAPTDDTPSEQMYLQCQVDVPGHATPYHAYAPVNIRGGDESTIRLKLKLLIEPSTHIRIPKGDKLHIKCFDPYDTETTTISWFRKDTTLTILPNQHSNGILDFDSVSDSDIGQYVCRGQNQVDATEEIVTIEFTGSPPSIIILPKVTNGYLQIPYRSVQSIECLNQDHHTPVDISWRLADTNELDLTKSATLFPPNMPLEFQHSGKYICIATNEYGSTSETITIDVQQIPQEISIHIEPSNIFSIDSDIRFNCMFPQAKAIWWSSINPHRRDKNPLTLRVQSKHINKKFVCNIKDMNGKLHKKTMSIQQYSQKELTAAISTNEVERSLSINSRKMKAYQIQIQLRTSRDDIKAGGTVELQCFVEGILPNHLSWSFQSSSLPSNTHVTNDGHLLIYNFEPANIGTYTCSATTPTKQLSNSIELQADDIFHNVKSSFSYQIYSSHTDYHAGGHIFIECISSDPSITKLWIKKEENSIKNITETYLFIDRISHNDIALYECLSSNEHNQSSINFNITRSNLRSHTFPFDNISNVHIEFLSSMNQMKLGGNILINCSSSDNTPVQWSLQRKIDGIIINDSYLNIPKFSTNHFDYYYCVNKNVRRLLVLSPSLFESTKEFNSRKRNAVKYNSSFIQIINGKYIGDNITLICRIGQDIPQGKVVWSNIPKYRKNFYVRGPRLEFRPFTLEHHNQYKCLIKSQQSNEILRTLSFNTYSNIYEQTDRKPKLNLTIDTSHLVDDGELRIICSTDNSNKYHQWRFDDQMPRSKNHYEVSTDNYTSIMVIPDFDFDVDTGKYECSTSNIFGITVSSINIDRQSIKSQEQPEQEQEQEQQQEQQQYEE</sequence>
<feature type="domain" description="Ig-like" evidence="14">
    <location>
        <begin position="2722"/>
        <end position="2810"/>
    </location>
</feature>
<dbReference type="PROSITE" id="PS50068">
    <property type="entry name" value="LDLRA_2"/>
    <property type="match status" value="3"/>
</dbReference>
<feature type="domain" description="Ig-like" evidence="14">
    <location>
        <begin position="420"/>
        <end position="527"/>
    </location>
</feature>
<dbReference type="GO" id="GO:0030154">
    <property type="term" value="P:cell differentiation"/>
    <property type="evidence" value="ECO:0007669"/>
    <property type="project" value="UniProtKB-ARBA"/>
</dbReference>
<feature type="domain" description="Ig-like" evidence="14">
    <location>
        <begin position="1944"/>
        <end position="2019"/>
    </location>
</feature>
<dbReference type="SUPFAM" id="SSF57184">
    <property type="entry name" value="Growth factor receptor domain"/>
    <property type="match status" value="1"/>
</dbReference>
<dbReference type="PROSITE" id="PS50835">
    <property type="entry name" value="IG_LIKE"/>
    <property type="match status" value="13"/>
</dbReference>
<evidence type="ECO:0000259" key="14">
    <source>
        <dbReference type="PROSITE" id="PS50835"/>
    </source>
</evidence>
<evidence type="ECO:0000256" key="2">
    <source>
        <dbReference type="ARBA" id="ARBA00022729"/>
    </source>
</evidence>
<dbReference type="PANTHER" id="PTHR11640">
    <property type="entry name" value="NEPHRIN"/>
    <property type="match status" value="1"/>
</dbReference>
<dbReference type="InterPro" id="IPR009030">
    <property type="entry name" value="Growth_fac_rcpt_cys_sf"/>
</dbReference>